<gene>
    <name evidence="2" type="ORF">BDV29DRAFT_160142</name>
</gene>
<evidence type="ECO:0000313" key="3">
    <source>
        <dbReference type="Proteomes" id="UP000326565"/>
    </source>
</evidence>
<keyword evidence="1" id="KW-0732">Signal</keyword>
<evidence type="ECO:0000313" key="2">
    <source>
        <dbReference type="EMBL" id="KAB8070753.1"/>
    </source>
</evidence>
<name>A0A5N5WQE2_9EURO</name>
<keyword evidence="3" id="KW-1185">Reference proteome</keyword>
<accession>A0A5N5WQE2</accession>
<dbReference type="EMBL" id="ML732292">
    <property type="protein sequence ID" value="KAB8070753.1"/>
    <property type="molecule type" value="Genomic_DNA"/>
</dbReference>
<sequence>MQFKAQTLALLLSTLPFTIATAQDTASTQDTLKPRSWDLRLLRPGCVSDGANFDISVYHSSGVSERSCVDLTAVTGLNLSVIDTVSWKSPSEPSFDLCMYRNGDCDAEGLVGAIRSGWGVCVSYEKWKGWRAVAKGEECD</sequence>
<protein>
    <submittedName>
        <fullName evidence="2">Uncharacterized protein</fullName>
    </submittedName>
</protein>
<feature type="signal peptide" evidence="1">
    <location>
        <begin position="1"/>
        <end position="22"/>
    </location>
</feature>
<proteinExistence type="predicted"/>
<dbReference type="Proteomes" id="UP000326565">
    <property type="component" value="Unassembled WGS sequence"/>
</dbReference>
<dbReference type="AlphaFoldDB" id="A0A5N5WQE2"/>
<organism evidence="2 3">
    <name type="scientific">Aspergillus leporis</name>
    <dbReference type="NCBI Taxonomy" id="41062"/>
    <lineage>
        <taxon>Eukaryota</taxon>
        <taxon>Fungi</taxon>
        <taxon>Dikarya</taxon>
        <taxon>Ascomycota</taxon>
        <taxon>Pezizomycotina</taxon>
        <taxon>Eurotiomycetes</taxon>
        <taxon>Eurotiomycetidae</taxon>
        <taxon>Eurotiales</taxon>
        <taxon>Aspergillaceae</taxon>
        <taxon>Aspergillus</taxon>
        <taxon>Aspergillus subgen. Circumdati</taxon>
    </lineage>
</organism>
<dbReference type="OrthoDB" id="4338083at2759"/>
<feature type="chain" id="PRO_5024995611" evidence="1">
    <location>
        <begin position="23"/>
        <end position="140"/>
    </location>
</feature>
<evidence type="ECO:0000256" key="1">
    <source>
        <dbReference type="SAM" id="SignalP"/>
    </source>
</evidence>
<reference evidence="2 3" key="1">
    <citation type="submission" date="2019-04" db="EMBL/GenBank/DDBJ databases">
        <title>Friends and foes A comparative genomics study of 23 Aspergillus species from section Flavi.</title>
        <authorList>
            <consortium name="DOE Joint Genome Institute"/>
            <person name="Kjaerbolling I."/>
            <person name="Vesth T."/>
            <person name="Frisvad J.C."/>
            <person name="Nybo J.L."/>
            <person name="Theobald S."/>
            <person name="Kildgaard S."/>
            <person name="Isbrandt T."/>
            <person name="Kuo A."/>
            <person name="Sato A."/>
            <person name="Lyhne E.K."/>
            <person name="Kogle M.E."/>
            <person name="Wiebenga A."/>
            <person name="Kun R.S."/>
            <person name="Lubbers R.J."/>
            <person name="Makela M.R."/>
            <person name="Barry K."/>
            <person name="Chovatia M."/>
            <person name="Clum A."/>
            <person name="Daum C."/>
            <person name="Haridas S."/>
            <person name="He G."/>
            <person name="LaButti K."/>
            <person name="Lipzen A."/>
            <person name="Mondo S."/>
            <person name="Riley R."/>
            <person name="Salamov A."/>
            <person name="Simmons B.A."/>
            <person name="Magnuson J.K."/>
            <person name="Henrissat B."/>
            <person name="Mortensen U.H."/>
            <person name="Larsen T.O."/>
            <person name="Devries R.P."/>
            <person name="Grigoriev I.V."/>
            <person name="Machida M."/>
            <person name="Baker S.E."/>
            <person name="Andersen M.R."/>
        </authorList>
    </citation>
    <scope>NUCLEOTIDE SEQUENCE [LARGE SCALE GENOMIC DNA]</scope>
    <source>
        <strain evidence="2 3">CBS 151.66</strain>
    </source>
</reference>